<reference evidence="12 13" key="1">
    <citation type="submission" date="2025-04" db="UniProtKB">
        <authorList>
            <consortium name="RefSeq"/>
        </authorList>
    </citation>
    <scope>IDENTIFICATION</scope>
    <source>
        <strain evidence="12 13">11010-0011.00</strain>
        <tissue evidence="12 13">Whole body</tissue>
    </source>
</reference>
<protein>
    <recommendedName>
        <fullName evidence="7">Zinc finger CCHC domain-containing protein 7</fullName>
    </recommendedName>
    <alternativeName>
        <fullName evidence="8">TRAMP-like complex RNA-binding factor ZCCHC7</fullName>
    </alternativeName>
</protein>
<dbReference type="InterPro" id="IPR036875">
    <property type="entry name" value="Znf_CCHC_sf"/>
</dbReference>
<dbReference type="GO" id="GO:0008270">
    <property type="term" value="F:zinc ion binding"/>
    <property type="evidence" value="ECO:0007669"/>
    <property type="project" value="UniProtKB-KW"/>
</dbReference>
<dbReference type="RefSeq" id="XP_030370987.1">
    <property type="nucleotide sequence ID" value="XM_030515127.1"/>
</dbReference>
<dbReference type="GO" id="GO:0071039">
    <property type="term" value="P:nuclear polyadenylation-dependent CUT catabolic process"/>
    <property type="evidence" value="ECO:0007669"/>
    <property type="project" value="TreeGrafter"/>
</dbReference>
<evidence type="ECO:0000256" key="4">
    <source>
        <dbReference type="ARBA" id="ARBA00022771"/>
    </source>
</evidence>
<keyword evidence="2" id="KW-0479">Metal-binding</keyword>
<evidence type="ECO:0000256" key="2">
    <source>
        <dbReference type="ARBA" id="ARBA00022723"/>
    </source>
</evidence>
<proteinExistence type="predicted"/>
<dbReference type="GO" id="GO:0003723">
    <property type="term" value="F:RNA binding"/>
    <property type="evidence" value="ECO:0007669"/>
    <property type="project" value="TreeGrafter"/>
</dbReference>
<feature type="domain" description="CCHC-type" evidence="10">
    <location>
        <begin position="330"/>
        <end position="346"/>
    </location>
</feature>
<dbReference type="SUPFAM" id="SSF57756">
    <property type="entry name" value="Retrovirus zinc finger-like domains"/>
    <property type="match status" value="1"/>
</dbReference>
<evidence type="ECO:0000313" key="17">
    <source>
        <dbReference type="RefSeq" id="XP_030388226.1"/>
    </source>
</evidence>
<dbReference type="Pfam" id="PF00098">
    <property type="entry name" value="zf-CCHC"/>
    <property type="match status" value="2"/>
</dbReference>
<keyword evidence="6" id="KW-0539">Nucleus</keyword>
<dbReference type="InterPro" id="IPR001878">
    <property type="entry name" value="Znf_CCHC"/>
</dbReference>
<evidence type="ECO:0000256" key="9">
    <source>
        <dbReference type="PROSITE-ProRule" id="PRU00047"/>
    </source>
</evidence>
<dbReference type="GO" id="GO:0071038">
    <property type="term" value="P:TRAMP-dependent tRNA surveillance pathway"/>
    <property type="evidence" value="ECO:0007669"/>
    <property type="project" value="TreeGrafter"/>
</dbReference>
<feature type="domain" description="CCHC-type" evidence="10">
    <location>
        <begin position="354"/>
        <end position="369"/>
    </location>
</feature>
<keyword evidence="11" id="KW-1185">Reference proteome</keyword>
<accession>A0A6J2T7R6</accession>
<dbReference type="RefSeq" id="XP_030371022.1">
    <property type="nucleotide sequence ID" value="XM_030515162.1"/>
</dbReference>
<dbReference type="GO" id="GO:0071031">
    <property type="term" value="P:nuclear mRNA surveillance of mRNA 3'-end processing"/>
    <property type="evidence" value="ECO:0007669"/>
    <property type="project" value="TreeGrafter"/>
</dbReference>
<dbReference type="GO" id="GO:0031499">
    <property type="term" value="C:TRAMP complex"/>
    <property type="evidence" value="ECO:0007669"/>
    <property type="project" value="TreeGrafter"/>
</dbReference>
<dbReference type="Gene3D" id="4.10.60.10">
    <property type="entry name" value="Zinc finger, CCHC-type"/>
    <property type="match status" value="1"/>
</dbReference>
<organism evidence="11 12">
    <name type="scientific">Drosophila lebanonensis</name>
    <name type="common">Fruit fly</name>
    <name type="synonym">Scaptodrosophila lebanonensis</name>
    <dbReference type="NCBI Taxonomy" id="7225"/>
    <lineage>
        <taxon>Eukaryota</taxon>
        <taxon>Metazoa</taxon>
        <taxon>Ecdysozoa</taxon>
        <taxon>Arthropoda</taxon>
        <taxon>Hexapoda</taxon>
        <taxon>Insecta</taxon>
        <taxon>Pterygota</taxon>
        <taxon>Neoptera</taxon>
        <taxon>Endopterygota</taxon>
        <taxon>Diptera</taxon>
        <taxon>Brachycera</taxon>
        <taxon>Muscomorpha</taxon>
        <taxon>Ephydroidea</taxon>
        <taxon>Drosophilidae</taxon>
        <taxon>Scaptodrosophila</taxon>
    </lineage>
</organism>
<gene>
    <name evidence="12" type="primary">LOC115621467</name>
    <name evidence="13" type="synonym">LOC115621494</name>
    <name evidence="14" type="synonym">LOC115625490</name>
    <name evidence="15" type="synonym">LOC115628482</name>
    <name evidence="16" type="synonym">LOC115629966</name>
    <name evidence="17" type="synonym">LOC115634551</name>
</gene>
<sequence length="396" mass="44827">MKYTEIIKLNKEELCALLTERGVRLDNGASIYQLRTAVKTVMDEERERAQTECKTQNLVEITSVQPHEINIESNHVEGEINADTIMKKCGAMVVCDDASKFCNAVQTVEAAEKRDFEEDKMAELQRVEVGMSHLSVESRASSVAEIYPSRIDIKDLEAVVQAFSGDDNLPVRLWIVEFETACSMLGVPDERLWIYAKRLLSGSAKEYFLHQGAIPWGDLRKQLMDVFGEECTRLEIGEQLKKCKQAKDESAFHYFIRMCSIARQADLEDCDVIKHIVCGLRDGVGITSSLFFCQTLKELRQKVIQLDKIRPLVLLNEAGSTNKATVREVRCYNCRQMGHISTECKKPKRPIDGCFTCGERGHQHRDCPKRRMKDTVAATAELVKEEDDVAAIQLPS</sequence>
<dbReference type="InterPro" id="IPR051644">
    <property type="entry name" value="TRAMP_AT-DNA-binding"/>
</dbReference>
<evidence type="ECO:0000313" key="11">
    <source>
        <dbReference type="Proteomes" id="UP000504634"/>
    </source>
</evidence>
<dbReference type="RefSeq" id="XP_030388226.1">
    <property type="nucleotide sequence ID" value="XM_030532366.1"/>
</dbReference>
<dbReference type="RefSeq" id="XP_030376400.1">
    <property type="nucleotide sequence ID" value="XM_030520540.1"/>
</dbReference>
<evidence type="ECO:0000313" key="13">
    <source>
        <dbReference type="RefSeq" id="XP_030371022.1"/>
    </source>
</evidence>
<evidence type="ECO:0000313" key="14">
    <source>
        <dbReference type="RefSeq" id="XP_030376400.1"/>
    </source>
</evidence>
<dbReference type="Proteomes" id="UP000504634">
    <property type="component" value="Unplaced"/>
</dbReference>
<evidence type="ECO:0000313" key="15">
    <source>
        <dbReference type="RefSeq" id="XP_030380466.1"/>
    </source>
</evidence>
<keyword evidence="4 9" id="KW-0863">Zinc-finger</keyword>
<evidence type="ECO:0000256" key="6">
    <source>
        <dbReference type="ARBA" id="ARBA00023242"/>
    </source>
</evidence>
<dbReference type="AlphaFoldDB" id="A0A6J2T7R6"/>
<keyword evidence="5" id="KW-0862">Zinc</keyword>
<evidence type="ECO:0000256" key="3">
    <source>
        <dbReference type="ARBA" id="ARBA00022737"/>
    </source>
</evidence>
<evidence type="ECO:0000256" key="1">
    <source>
        <dbReference type="ARBA" id="ARBA00004123"/>
    </source>
</evidence>
<name>A0A6J2T7R6_DROLE</name>
<evidence type="ECO:0000313" key="12">
    <source>
        <dbReference type="RefSeq" id="XP_030370987.1"/>
    </source>
</evidence>
<dbReference type="GO" id="GO:0071037">
    <property type="term" value="P:nuclear polyadenylation-dependent snRNA catabolic process"/>
    <property type="evidence" value="ECO:0007669"/>
    <property type="project" value="TreeGrafter"/>
</dbReference>
<dbReference type="GeneID" id="115621467"/>
<dbReference type="PANTHER" id="PTHR46543:SF1">
    <property type="entry name" value="ZINC FINGER CCHC DOMAIN-CONTAINING PROTEIN 7"/>
    <property type="match status" value="1"/>
</dbReference>
<dbReference type="RefSeq" id="XP_030382444.1">
    <property type="nucleotide sequence ID" value="XM_030526584.1"/>
</dbReference>
<evidence type="ECO:0000259" key="10">
    <source>
        <dbReference type="PROSITE" id="PS50158"/>
    </source>
</evidence>
<dbReference type="PROSITE" id="PS50158">
    <property type="entry name" value="ZF_CCHC"/>
    <property type="match status" value="2"/>
</dbReference>
<keyword evidence="3" id="KW-0677">Repeat</keyword>
<dbReference type="OrthoDB" id="8068065at2759"/>
<dbReference type="GO" id="GO:0071036">
    <property type="term" value="P:nuclear polyadenylation-dependent snoRNA catabolic process"/>
    <property type="evidence" value="ECO:0007669"/>
    <property type="project" value="TreeGrafter"/>
</dbReference>
<evidence type="ECO:0000256" key="7">
    <source>
        <dbReference type="ARBA" id="ARBA00041190"/>
    </source>
</evidence>
<comment type="subcellular location">
    <subcellularLocation>
        <location evidence="1">Nucleus</location>
    </subcellularLocation>
</comment>
<evidence type="ECO:0000256" key="8">
    <source>
        <dbReference type="ARBA" id="ARBA00043023"/>
    </source>
</evidence>
<evidence type="ECO:0000313" key="16">
    <source>
        <dbReference type="RefSeq" id="XP_030382444.1"/>
    </source>
</evidence>
<dbReference type="RefSeq" id="XP_030380466.1">
    <property type="nucleotide sequence ID" value="XM_030524606.1"/>
</dbReference>
<dbReference type="SMART" id="SM00343">
    <property type="entry name" value="ZnF_C2HC"/>
    <property type="match status" value="2"/>
</dbReference>
<dbReference type="GO" id="GO:0071035">
    <property type="term" value="P:nuclear polyadenylation-dependent rRNA catabolic process"/>
    <property type="evidence" value="ECO:0007669"/>
    <property type="project" value="TreeGrafter"/>
</dbReference>
<evidence type="ECO:0000256" key="5">
    <source>
        <dbReference type="ARBA" id="ARBA00022833"/>
    </source>
</evidence>
<dbReference type="PANTHER" id="PTHR46543">
    <property type="entry name" value="ZINC FINGER CCHC DOMAIN-CONTAINING PROTEIN 7"/>
    <property type="match status" value="1"/>
</dbReference>